<dbReference type="RefSeq" id="WP_066402868.1">
    <property type="nucleotide sequence ID" value="NZ_CP011390.1"/>
</dbReference>
<dbReference type="AlphaFoldDB" id="A0A172TTS9"/>
<protein>
    <recommendedName>
        <fullName evidence="3">Secretin/TonB short N-terminal domain-containing protein</fullName>
    </recommendedName>
</protein>
<gene>
    <name evidence="1" type="ORF">SY85_06995</name>
</gene>
<dbReference type="InterPro" id="IPR058093">
    <property type="entry name" value="LA_2272-like"/>
</dbReference>
<dbReference type="STRING" id="1492898.SY85_06995"/>
<name>A0A172TTS9_9BACT</name>
<dbReference type="InterPro" id="IPR008969">
    <property type="entry name" value="CarboxyPept-like_regulatory"/>
</dbReference>
<sequence length="611" mass="67730">MNTRMIWRRLLFTGLLLGSIITAYTQSLLDKTITINVNSQRLEHVLEILSNKGNFYFSYNTNILKKDSLVTLAVSNKPVQQILQTLLPDHYEFLESGNYIIIRKAPIKVTVVTKKAVSDDKFYLVSGYVLDNDTYLHLPNASIYEKAQLVSALTNNEGYFKLRLKQKTKRAELTVSKEFYQDTSVVVDPGFNQQVTVTISPITTGTYSIITPEDFMAPDQLKVRVERDSTITEYTYTKTDSTVVERTGVGRFLLSSSQKIQSLNLKNFFTSRPFQLSLTPGLSTQGKMSGQVINNFSLNVFGGYTGGVNGAEIGGLFNINKKYVQYFQAAGLFNIAGEHMHGFQVAGITNTVLDTVKGFQAAGVHNHVSGSLSGFQTSGVYNHVGDSMKGFQAVGVVNYVRNKVSGMQAAGVINFANREMKGVQVAGVANYAKNLKGLQIGLINIADTSNGFSIGLINIILKGYHKFSLFSNEVVNFNAAFKTGNSKLYSILQGGINLDSSRKVYTFGYGLGSERRLSRVLSLNPELTCQYLYLGAWDYTNLLSKAHVNLNIRLGKYVSLFGGPTFNVYYSNQDVNFHGYRASIPPSGYHTYDLGTDVKGWLGWNFGINFF</sequence>
<evidence type="ECO:0000313" key="1">
    <source>
        <dbReference type="EMBL" id="ANE50284.1"/>
    </source>
</evidence>
<dbReference type="PATRIC" id="fig|1492898.3.peg.1507"/>
<dbReference type="KEGG" id="fla:SY85_06995"/>
<dbReference type="EMBL" id="CP011390">
    <property type="protein sequence ID" value="ANE50284.1"/>
    <property type="molecule type" value="Genomic_DNA"/>
</dbReference>
<reference evidence="2" key="1">
    <citation type="submission" date="2015-01" db="EMBL/GenBank/DDBJ databases">
        <title>Flavisolibacter sp./LCS9/ whole genome sequencing.</title>
        <authorList>
            <person name="Kim M.K."/>
            <person name="Srinivasan S."/>
            <person name="Lee J.-J."/>
        </authorList>
    </citation>
    <scope>NUCLEOTIDE SEQUENCE [LARGE SCALE GENOMIC DNA]</scope>
    <source>
        <strain evidence="2">LCS9</strain>
    </source>
</reference>
<dbReference type="SUPFAM" id="SSF49464">
    <property type="entry name" value="Carboxypeptidase regulatory domain-like"/>
    <property type="match status" value="1"/>
</dbReference>
<accession>A0A172TTS9</accession>
<dbReference type="Proteomes" id="UP000077177">
    <property type="component" value="Chromosome"/>
</dbReference>
<dbReference type="Gene3D" id="2.60.40.1120">
    <property type="entry name" value="Carboxypeptidase-like, regulatory domain"/>
    <property type="match status" value="1"/>
</dbReference>
<evidence type="ECO:0008006" key="3">
    <source>
        <dbReference type="Google" id="ProtNLM"/>
    </source>
</evidence>
<organism evidence="1 2">
    <name type="scientific">Flavisolibacter tropicus</name>
    <dbReference type="NCBI Taxonomy" id="1492898"/>
    <lineage>
        <taxon>Bacteria</taxon>
        <taxon>Pseudomonadati</taxon>
        <taxon>Bacteroidota</taxon>
        <taxon>Chitinophagia</taxon>
        <taxon>Chitinophagales</taxon>
        <taxon>Chitinophagaceae</taxon>
        <taxon>Flavisolibacter</taxon>
    </lineage>
</organism>
<keyword evidence="2" id="KW-1185">Reference proteome</keyword>
<reference evidence="1 2" key="2">
    <citation type="journal article" date="2016" name="Int. J. Syst. Evol. Microbiol.">
        <title>Flavisolibacter tropicus sp. nov., isolated from tropical soil.</title>
        <authorList>
            <person name="Lee J.J."/>
            <person name="Kang M.S."/>
            <person name="Kim G.S."/>
            <person name="Lee C.S."/>
            <person name="Lim S."/>
            <person name="Lee J."/>
            <person name="Roh S.H."/>
            <person name="Kang H."/>
            <person name="Ha J.M."/>
            <person name="Bae S."/>
            <person name="Jung H.Y."/>
            <person name="Kim M.K."/>
        </authorList>
    </citation>
    <scope>NUCLEOTIDE SEQUENCE [LARGE SCALE GENOMIC DNA]</scope>
    <source>
        <strain evidence="1 2">LCS9</strain>
    </source>
</reference>
<evidence type="ECO:0000313" key="2">
    <source>
        <dbReference type="Proteomes" id="UP000077177"/>
    </source>
</evidence>
<dbReference type="OrthoDB" id="5505971at2"/>
<proteinExistence type="predicted"/>
<dbReference type="NCBIfam" id="NF047436">
    <property type="entry name" value="LA_2272_repeat"/>
    <property type="match status" value="1"/>
</dbReference>